<accession>A0A6J6SVC4</accession>
<sequence length="156" mass="16246">MRRDGVTVSGPPSDPVQNLGGWSSAGSYFTDASLDLNTGTWTVPAAGVYRIAFGCNLSSTGSPSGPLGAGNDPIFQIWDATAEGQVASGRVPIIDVAVDNAGDSSVTARTVVFGQVAVDRTVSLPANRVIRVQYVHDNAPTSLNLSDCYWSVTERG</sequence>
<dbReference type="AlphaFoldDB" id="A0A6J6SVC4"/>
<evidence type="ECO:0000256" key="1">
    <source>
        <dbReference type="SAM" id="MobiDB-lite"/>
    </source>
</evidence>
<protein>
    <submittedName>
        <fullName evidence="2">Unannotated protein</fullName>
    </submittedName>
</protein>
<dbReference type="EMBL" id="CAEZYQ010000007">
    <property type="protein sequence ID" value="CAB4738724.1"/>
    <property type="molecule type" value="Genomic_DNA"/>
</dbReference>
<gene>
    <name evidence="2" type="ORF">UFOPK2761_01099</name>
</gene>
<reference evidence="2" key="1">
    <citation type="submission" date="2020-05" db="EMBL/GenBank/DDBJ databases">
        <authorList>
            <person name="Chiriac C."/>
            <person name="Salcher M."/>
            <person name="Ghai R."/>
            <person name="Kavagutti S V."/>
        </authorList>
    </citation>
    <scope>NUCLEOTIDE SEQUENCE</scope>
</reference>
<proteinExistence type="predicted"/>
<organism evidence="2">
    <name type="scientific">freshwater metagenome</name>
    <dbReference type="NCBI Taxonomy" id="449393"/>
    <lineage>
        <taxon>unclassified sequences</taxon>
        <taxon>metagenomes</taxon>
        <taxon>ecological metagenomes</taxon>
    </lineage>
</organism>
<evidence type="ECO:0000313" key="2">
    <source>
        <dbReference type="EMBL" id="CAB4738724.1"/>
    </source>
</evidence>
<feature type="region of interest" description="Disordered" evidence="1">
    <location>
        <begin position="1"/>
        <end position="20"/>
    </location>
</feature>
<name>A0A6J6SVC4_9ZZZZ</name>